<feature type="domain" description="Fumarylacetoacetase-like C-terminal" evidence="2">
    <location>
        <begin position="69"/>
        <end position="259"/>
    </location>
</feature>
<evidence type="ECO:0000259" key="2">
    <source>
        <dbReference type="Pfam" id="PF01557"/>
    </source>
</evidence>
<dbReference type="RefSeq" id="WP_027851255.1">
    <property type="nucleotide sequence ID" value="NZ_BSOR01000035.1"/>
</dbReference>
<dbReference type="InterPro" id="IPR017632">
    <property type="entry name" value="2-oxopent-4-enoate_hydratase"/>
</dbReference>
<name>A0ABQ6A1V8_9GAMM</name>
<dbReference type="InterPro" id="IPR050772">
    <property type="entry name" value="Hydratase-Decarb/MhpD_sf"/>
</dbReference>
<dbReference type="Proteomes" id="UP001156682">
    <property type="component" value="Unassembled WGS sequence"/>
</dbReference>
<gene>
    <name evidence="3" type="ORF">GCM10007878_19900</name>
</gene>
<evidence type="ECO:0000313" key="3">
    <source>
        <dbReference type="EMBL" id="GLR64552.1"/>
    </source>
</evidence>
<evidence type="ECO:0000256" key="1">
    <source>
        <dbReference type="ARBA" id="ARBA00023239"/>
    </source>
</evidence>
<reference evidence="4" key="1">
    <citation type="journal article" date="2019" name="Int. J. Syst. Evol. Microbiol.">
        <title>The Global Catalogue of Microorganisms (GCM) 10K type strain sequencing project: providing services to taxonomists for standard genome sequencing and annotation.</title>
        <authorList>
            <consortium name="The Broad Institute Genomics Platform"/>
            <consortium name="The Broad Institute Genome Sequencing Center for Infectious Disease"/>
            <person name="Wu L."/>
            <person name="Ma J."/>
        </authorList>
    </citation>
    <scope>NUCLEOTIDE SEQUENCE [LARGE SCALE GENOMIC DNA]</scope>
    <source>
        <strain evidence="4">NBRC 100033</strain>
    </source>
</reference>
<protein>
    <submittedName>
        <fullName evidence="3">2-keto-4-pentenoate hydratase</fullName>
    </submittedName>
</protein>
<dbReference type="EMBL" id="BSOR01000035">
    <property type="protein sequence ID" value="GLR64552.1"/>
    <property type="molecule type" value="Genomic_DNA"/>
</dbReference>
<dbReference type="PANTHER" id="PTHR30143">
    <property type="entry name" value="ACID HYDRATASE"/>
    <property type="match status" value="1"/>
</dbReference>
<dbReference type="InterPro" id="IPR011234">
    <property type="entry name" value="Fumarylacetoacetase-like_C"/>
</dbReference>
<accession>A0ABQ6A1V8</accession>
<organism evidence="3 4">
    <name type="scientific">Marinospirillum insulare</name>
    <dbReference type="NCBI Taxonomy" id="217169"/>
    <lineage>
        <taxon>Bacteria</taxon>
        <taxon>Pseudomonadati</taxon>
        <taxon>Pseudomonadota</taxon>
        <taxon>Gammaproteobacteria</taxon>
        <taxon>Oceanospirillales</taxon>
        <taxon>Oceanospirillaceae</taxon>
        <taxon>Marinospirillum</taxon>
    </lineage>
</organism>
<dbReference type="Gene3D" id="3.90.850.10">
    <property type="entry name" value="Fumarylacetoacetase-like, C-terminal domain"/>
    <property type="match status" value="1"/>
</dbReference>
<dbReference type="Pfam" id="PF01557">
    <property type="entry name" value="FAA_hydrolase"/>
    <property type="match status" value="1"/>
</dbReference>
<dbReference type="SUPFAM" id="SSF56529">
    <property type="entry name" value="FAH"/>
    <property type="match status" value="1"/>
</dbReference>
<sequence>MNKELIQSCGDELYQAMVERKAIRPLTERHSNMSVEDAYQISLRMLELRLAAGERVIGKKIGVTSKAVQDMLNVHQPDFGYLTDKMAFSQGEEMPISQLLLQPRAEGEIAFILKKDLMGPGVTNADVLAATDCVMPCFEVVDSRIEDWKIKIQDTVADNASCGLFILGDQAVSPTKVDLATCGMVVEKNGSVISTGAGAAALGSPVNCVAWLANTLGHFGIPLKAGEVILSGSLVPLVPVKAGDHMSLSIGGMGNASVRFV</sequence>
<proteinExistence type="predicted"/>
<comment type="caution">
    <text evidence="3">The sequence shown here is derived from an EMBL/GenBank/DDBJ whole genome shotgun (WGS) entry which is preliminary data.</text>
</comment>
<dbReference type="InterPro" id="IPR036663">
    <property type="entry name" value="Fumarylacetoacetase_C_sf"/>
</dbReference>
<keyword evidence="4" id="KW-1185">Reference proteome</keyword>
<evidence type="ECO:0000313" key="4">
    <source>
        <dbReference type="Proteomes" id="UP001156682"/>
    </source>
</evidence>
<dbReference type="NCBIfam" id="TIGR03220">
    <property type="entry name" value="catechol_dmpE"/>
    <property type="match status" value="1"/>
</dbReference>
<keyword evidence="1" id="KW-0456">Lyase</keyword>
<dbReference type="PANTHER" id="PTHR30143:SF0">
    <property type="entry name" value="2-KETO-4-PENTENOATE HYDRATASE"/>
    <property type="match status" value="1"/>
</dbReference>